<dbReference type="EMBL" id="KV417755">
    <property type="protein sequence ID" value="KZP07322.1"/>
    <property type="molecule type" value="Genomic_DNA"/>
</dbReference>
<dbReference type="AlphaFoldDB" id="A0A167XKR7"/>
<evidence type="ECO:0000313" key="2">
    <source>
        <dbReference type="Proteomes" id="UP000076532"/>
    </source>
</evidence>
<protein>
    <submittedName>
        <fullName evidence="1">Uncharacterized protein</fullName>
    </submittedName>
</protein>
<gene>
    <name evidence="1" type="ORF">FIBSPDRAFT_902161</name>
</gene>
<proteinExistence type="predicted"/>
<accession>A0A167XKR7</accession>
<evidence type="ECO:0000313" key="1">
    <source>
        <dbReference type="EMBL" id="KZP07322.1"/>
    </source>
</evidence>
<reference evidence="1 2" key="1">
    <citation type="journal article" date="2016" name="Mol. Biol. Evol.">
        <title>Comparative Genomics of Early-Diverging Mushroom-Forming Fungi Provides Insights into the Origins of Lignocellulose Decay Capabilities.</title>
        <authorList>
            <person name="Nagy L.G."/>
            <person name="Riley R."/>
            <person name="Tritt A."/>
            <person name="Adam C."/>
            <person name="Daum C."/>
            <person name="Floudas D."/>
            <person name="Sun H."/>
            <person name="Yadav J.S."/>
            <person name="Pangilinan J."/>
            <person name="Larsson K.H."/>
            <person name="Matsuura K."/>
            <person name="Barry K."/>
            <person name="Labutti K."/>
            <person name="Kuo R."/>
            <person name="Ohm R.A."/>
            <person name="Bhattacharya S.S."/>
            <person name="Shirouzu T."/>
            <person name="Yoshinaga Y."/>
            <person name="Martin F.M."/>
            <person name="Grigoriev I.V."/>
            <person name="Hibbett D.S."/>
        </authorList>
    </citation>
    <scope>NUCLEOTIDE SEQUENCE [LARGE SCALE GENOMIC DNA]</scope>
    <source>
        <strain evidence="1 2">CBS 109695</strain>
    </source>
</reference>
<name>A0A167XKR7_9AGAM</name>
<organism evidence="1 2">
    <name type="scientific">Athelia psychrophila</name>
    <dbReference type="NCBI Taxonomy" id="1759441"/>
    <lineage>
        <taxon>Eukaryota</taxon>
        <taxon>Fungi</taxon>
        <taxon>Dikarya</taxon>
        <taxon>Basidiomycota</taxon>
        <taxon>Agaricomycotina</taxon>
        <taxon>Agaricomycetes</taxon>
        <taxon>Agaricomycetidae</taxon>
        <taxon>Atheliales</taxon>
        <taxon>Atheliaceae</taxon>
        <taxon>Athelia</taxon>
    </lineage>
</organism>
<keyword evidence="2" id="KW-1185">Reference proteome</keyword>
<dbReference type="Proteomes" id="UP000076532">
    <property type="component" value="Unassembled WGS sequence"/>
</dbReference>
<sequence>MSTKREELKLGIARRYLFGPATLGIKCPTLFRNHNGRHILLEEFVQGIKECMRGAPHAPLDSAYHIRSLGPLVRPVDQARRWTEGGHGDEGGVVEAAALWGVRREAGGMENAYLCYLILGASYTTKEDEIVTTHESDRDQDTAQLCLIAFVPGGYLDIPAFK</sequence>